<dbReference type="Pfam" id="PF13547">
    <property type="entry name" value="GTA_TIM"/>
    <property type="match status" value="1"/>
</dbReference>
<evidence type="ECO:0008006" key="6">
    <source>
        <dbReference type="Google" id="ProtNLM"/>
    </source>
</evidence>
<gene>
    <name evidence="4" type="ORF">RUM4293_02921</name>
</gene>
<dbReference type="EMBL" id="CYPS01000043">
    <property type="protein sequence ID" value="CUH44024.1"/>
    <property type="molecule type" value="Genomic_DNA"/>
</dbReference>
<dbReference type="AlphaFoldDB" id="A0A0P1E5Q6"/>
<feature type="domain" description="GTA TIM-barrel-like" evidence="1">
    <location>
        <begin position="2"/>
        <end position="88"/>
    </location>
</feature>
<dbReference type="InterPro" id="IPR056490">
    <property type="entry name" value="Rcc01698_C"/>
</dbReference>
<dbReference type="InterPro" id="IPR032876">
    <property type="entry name" value="J_dom"/>
</dbReference>
<organism evidence="4 5">
    <name type="scientific">Ruegeria atlantica</name>
    <dbReference type="NCBI Taxonomy" id="81569"/>
    <lineage>
        <taxon>Bacteria</taxon>
        <taxon>Pseudomonadati</taxon>
        <taxon>Pseudomonadota</taxon>
        <taxon>Alphaproteobacteria</taxon>
        <taxon>Rhodobacterales</taxon>
        <taxon>Roseobacteraceae</taxon>
        <taxon>Ruegeria</taxon>
    </lineage>
</organism>
<sequence length="654" mass="71915">MDELGCAAIDKGTNQPNKFLDPKSSESKLPRYSNGLRDDFIQVQYLKAILGYWSEAKNNPVSNTYGGRMIDLSNAYVWAWDARPYPTFRNLKSQWSNCENYARGHWLNGRSGSRTLALVVNEICHGAGVTDIDTSRLYGVVRGYAIEQVSDARSALQPLMLRYGFDAIERDGVLRFQMRNGQRAITLDQEHLALSSDIEAGIEHRREAEAEMTGRVRLRFVQSDGDHDIVAEEAVLPDTRTHSVSVNEMPLSMTRAEGRQTAERWLSEARVSRETVRFALPPSLGHIGAGDVVSLDEGGHGARFRIDRLEQAEMQLADAVRIEPGMYAPSDLPADLASTKPFVAPVPVLPVFMDLPLITGSEVPHAPYLAVSADLWPGSAAVYSAVNDEDYNLQEVISAQAVIGFTQSPLRRAGVEVWDDGAPLRVRLVDGFLESRPRDALLNGANLAAIGDGTPGNWELFQFASAELVGQGTYALSGRLRGQLGTASVMPDTWPEGSTFDFLDERVFQTGLLRSERQVAKHYRIGPGTRAYDDPSFLHQVHAFDGNGLRPYAPVHVKSAKIGAGGEISWIRRTRLDGYGWDGFDVPLGEETESYLVKIRINGSVIREQVTSEPRWTYPSTMKAADGVTGTYEVDVAQISASYGAVPAARLLVG</sequence>
<evidence type="ECO:0000313" key="4">
    <source>
        <dbReference type="EMBL" id="CUH44024.1"/>
    </source>
</evidence>
<dbReference type="Gene3D" id="3.20.20.80">
    <property type="entry name" value="Glycosidases"/>
    <property type="match status" value="1"/>
</dbReference>
<dbReference type="Pfam" id="PF13550">
    <property type="entry name" value="Phage-tail_3"/>
    <property type="match status" value="1"/>
</dbReference>
<reference evidence="5" key="1">
    <citation type="submission" date="2015-09" db="EMBL/GenBank/DDBJ databases">
        <authorList>
            <person name="Rodrigo-Torres L."/>
            <person name="Arahal D.R."/>
        </authorList>
    </citation>
    <scope>NUCLEOTIDE SEQUENCE [LARGE SCALE GENOMIC DNA]</scope>
    <source>
        <strain evidence="5">CECT 4293</strain>
    </source>
</reference>
<dbReference type="Pfam" id="PF23666">
    <property type="entry name" value="Rcc01698_C"/>
    <property type="match status" value="1"/>
</dbReference>
<evidence type="ECO:0000259" key="1">
    <source>
        <dbReference type="Pfam" id="PF13547"/>
    </source>
</evidence>
<proteinExistence type="predicted"/>
<protein>
    <recommendedName>
        <fullName evidence="6">Tip attachment protein J domain-containing protein</fullName>
    </recommendedName>
</protein>
<feature type="domain" description="Tip attachment protein J" evidence="2">
    <location>
        <begin position="149"/>
        <end position="310"/>
    </location>
</feature>
<keyword evidence="5" id="KW-1185">Reference proteome</keyword>
<accession>A0A0P1E5Q6</accession>
<dbReference type="InterPro" id="IPR025195">
    <property type="entry name" value="GTA_TIM_dom"/>
</dbReference>
<dbReference type="Proteomes" id="UP000050786">
    <property type="component" value="Unassembled WGS sequence"/>
</dbReference>
<evidence type="ECO:0000259" key="3">
    <source>
        <dbReference type="Pfam" id="PF23666"/>
    </source>
</evidence>
<evidence type="ECO:0000313" key="5">
    <source>
        <dbReference type="Proteomes" id="UP000050786"/>
    </source>
</evidence>
<name>A0A0P1E5Q6_9RHOB</name>
<evidence type="ECO:0000259" key="2">
    <source>
        <dbReference type="Pfam" id="PF13550"/>
    </source>
</evidence>
<feature type="domain" description="Rcc01698-like C-terminal" evidence="3">
    <location>
        <begin position="401"/>
        <end position="500"/>
    </location>
</feature>